<comment type="caution">
    <text evidence="2">The sequence shown here is derived from an EMBL/GenBank/DDBJ whole genome shotgun (WGS) entry which is preliminary data.</text>
</comment>
<proteinExistence type="predicted"/>
<reference evidence="2" key="1">
    <citation type="submission" date="2023-06" db="EMBL/GenBank/DDBJ databases">
        <title>Genome-scale phylogeny and comparative genomics of the fungal order Sordariales.</title>
        <authorList>
            <consortium name="Lawrence Berkeley National Laboratory"/>
            <person name="Hensen N."/>
            <person name="Bonometti L."/>
            <person name="Westerberg I."/>
            <person name="Brannstrom I.O."/>
            <person name="Guillou S."/>
            <person name="Cros-Aarteil S."/>
            <person name="Calhoun S."/>
            <person name="Haridas S."/>
            <person name="Kuo A."/>
            <person name="Mondo S."/>
            <person name="Pangilinan J."/>
            <person name="Riley R."/>
            <person name="LaButti K."/>
            <person name="Andreopoulos B."/>
            <person name="Lipzen A."/>
            <person name="Chen C."/>
            <person name="Yanf M."/>
            <person name="Daum C."/>
            <person name="Ng V."/>
            <person name="Clum A."/>
            <person name="Steindorff A."/>
            <person name="Ohm R."/>
            <person name="Martin F."/>
            <person name="Silar P."/>
            <person name="Natvig D."/>
            <person name="Lalanne C."/>
            <person name="Gautier V."/>
            <person name="Ament-velasquez S.L."/>
            <person name="Kruys A."/>
            <person name="Hutchinson M.I."/>
            <person name="Powell A.J."/>
            <person name="Barry K."/>
            <person name="Miller A.N."/>
            <person name="Grigoriev I.V."/>
            <person name="Debuchy R."/>
            <person name="Gladieux P."/>
            <person name="Thoren M.H."/>
            <person name="Johannesson H."/>
        </authorList>
    </citation>
    <scope>NUCLEOTIDE SEQUENCE</scope>
    <source>
        <strain evidence="2">SMH3187-1</strain>
    </source>
</reference>
<evidence type="ECO:0000313" key="2">
    <source>
        <dbReference type="EMBL" id="KAK0753599.1"/>
    </source>
</evidence>
<name>A0AA40KBZ7_9PEZI</name>
<gene>
    <name evidence="2" type="ORF">B0T18DRAFT_397307</name>
</gene>
<feature type="region of interest" description="Disordered" evidence="1">
    <location>
        <begin position="1"/>
        <end position="56"/>
    </location>
</feature>
<accession>A0AA40KBZ7</accession>
<dbReference type="AlphaFoldDB" id="A0AA40KBZ7"/>
<organism evidence="2 3">
    <name type="scientific">Schizothecium vesticola</name>
    <dbReference type="NCBI Taxonomy" id="314040"/>
    <lineage>
        <taxon>Eukaryota</taxon>
        <taxon>Fungi</taxon>
        <taxon>Dikarya</taxon>
        <taxon>Ascomycota</taxon>
        <taxon>Pezizomycotina</taxon>
        <taxon>Sordariomycetes</taxon>
        <taxon>Sordariomycetidae</taxon>
        <taxon>Sordariales</taxon>
        <taxon>Schizotheciaceae</taxon>
        <taxon>Schizothecium</taxon>
    </lineage>
</organism>
<dbReference type="EMBL" id="JAUKUD010000001">
    <property type="protein sequence ID" value="KAK0753599.1"/>
    <property type="molecule type" value="Genomic_DNA"/>
</dbReference>
<sequence>MPDKDARSFAPSLLKVQGDRHASLAENRSLHKQRPSPSGPGLQQRRVQTRAGMTTLSSSCRRSACLTDVERTPPILGVPKRQPGMEPLVLSTLADRARRRTVR</sequence>
<keyword evidence="3" id="KW-1185">Reference proteome</keyword>
<dbReference type="Proteomes" id="UP001172155">
    <property type="component" value="Unassembled WGS sequence"/>
</dbReference>
<evidence type="ECO:0000313" key="3">
    <source>
        <dbReference type="Proteomes" id="UP001172155"/>
    </source>
</evidence>
<protein>
    <submittedName>
        <fullName evidence="2">Uncharacterized protein</fullName>
    </submittedName>
</protein>
<evidence type="ECO:0000256" key="1">
    <source>
        <dbReference type="SAM" id="MobiDB-lite"/>
    </source>
</evidence>